<keyword evidence="2" id="KW-0732">Signal</keyword>
<proteinExistence type="inferred from homology"/>
<dbReference type="Gene3D" id="3.40.30.10">
    <property type="entry name" value="Glutaredoxin"/>
    <property type="match status" value="1"/>
</dbReference>
<protein>
    <submittedName>
        <fullName evidence="8">Thioredoxin domain-containing protein</fullName>
    </submittedName>
</protein>
<comment type="caution">
    <text evidence="8">The sequence shown here is derived from an EMBL/GenBank/DDBJ whole genome shotgun (WGS) entry which is preliminary data.</text>
</comment>
<keyword evidence="6" id="KW-0472">Membrane</keyword>
<keyword evidence="5" id="KW-0676">Redox-active center</keyword>
<comment type="similarity">
    <text evidence="1">Belongs to the thioredoxin family. DsbA subfamily.</text>
</comment>
<keyword evidence="9" id="KW-1185">Reference proteome</keyword>
<gene>
    <name evidence="8" type="ORF">GCM10023349_10240</name>
</gene>
<sequence>MSKKNRDTDRAARAAAALAAQEREERRRRNLMIGGVVGVILVIVLAGFFVQRALDTTTDVNADASSSTSQFGVTIGPDDAPNKIVIYEDFLCPYCGQLEAASRNDLAELADAGKVQVEYRPFDLLGGGDASSYSVRSASAFSIVKDKSTPEITKKFHDLLFENQPEETASSFPKSSELADLAVEAGADESAVRSAIEADQGVAWVTKATKAADDAGVQGTPTVLLNGKVFTDYTDMKDLAANLVDKVS</sequence>
<evidence type="ECO:0000256" key="1">
    <source>
        <dbReference type="ARBA" id="ARBA00005791"/>
    </source>
</evidence>
<dbReference type="SUPFAM" id="SSF52833">
    <property type="entry name" value="Thioredoxin-like"/>
    <property type="match status" value="1"/>
</dbReference>
<dbReference type="PANTHER" id="PTHR13887">
    <property type="entry name" value="GLUTATHIONE S-TRANSFERASE KAPPA"/>
    <property type="match status" value="1"/>
</dbReference>
<evidence type="ECO:0000259" key="7">
    <source>
        <dbReference type="Pfam" id="PF13462"/>
    </source>
</evidence>
<dbReference type="EMBL" id="BAABKM010000002">
    <property type="protein sequence ID" value="GAA4696622.1"/>
    <property type="molecule type" value="Genomic_DNA"/>
</dbReference>
<evidence type="ECO:0000256" key="5">
    <source>
        <dbReference type="ARBA" id="ARBA00023284"/>
    </source>
</evidence>
<dbReference type="Pfam" id="PF13462">
    <property type="entry name" value="Thioredoxin_4"/>
    <property type="match status" value="1"/>
</dbReference>
<dbReference type="PANTHER" id="PTHR13887:SF14">
    <property type="entry name" value="DISULFIDE BOND FORMATION PROTEIN D"/>
    <property type="match status" value="1"/>
</dbReference>
<feature type="domain" description="Thioredoxin-like fold" evidence="7">
    <location>
        <begin position="72"/>
        <end position="241"/>
    </location>
</feature>
<organism evidence="8 9">
    <name type="scientific">Nocardioides conyzicola</name>
    <dbReference type="NCBI Taxonomy" id="1651781"/>
    <lineage>
        <taxon>Bacteria</taxon>
        <taxon>Bacillati</taxon>
        <taxon>Actinomycetota</taxon>
        <taxon>Actinomycetes</taxon>
        <taxon>Propionibacteriales</taxon>
        <taxon>Nocardioidaceae</taxon>
        <taxon>Nocardioides</taxon>
    </lineage>
</organism>
<evidence type="ECO:0000256" key="6">
    <source>
        <dbReference type="SAM" id="Phobius"/>
    </source>
</evidence>
<dbReference type="InterPro" id="IPR012336">
    <property type="entry name" value="Thioredoxin-like_fold"/>
</dbReference>
<keyword evidence="6" id="KW-0812">Transmembrane</keyword>
<accession>A0ABP8WWC7</accession>
<name>A0ABP8WWC7_9ACTN</name>
<feature type="transmembrane region" description="Helical" evidence="6">
    <location>
        <begin position="31"/>
        <end position="50"/>
    </location>
</feature>
<keyword evidence="6" id="KW-1133">Transmembrane helix</keyword>
<dbReference type="InterPro" id="IPR036249">
    <property type="entry name" value="Thioredoxin-like_sf"/>
</dbReference>
<evidence type="ECO:0000256" key="4">
    <source>
        <dbReference type="ARBA" id="ARBA00023157"/>
    </source>
</evidence>
<evidence type="ECO:0000256" key="3">
    <source>
        <dbReference type="ARBA" id="ARBA00023002"/>
    </source>
</evidence>
<dbReference type="RefSeq" id="WP_345519913.1">
    <property type="nucleotide sequence ID" value="NZ_BAABKM010000002.1"/>
</dbReference>
<keyword evidence="3" id="KW-0560">Oxidoreductase</keyword>
<evidence type="ECO:0000313" key="8">
    <source>
        <dbReference type="EMBL" id="GAA4696622.1"/>
    </source>
</evidence>
<evidence type="ECO:0000256" key="2">
    <source>
        <dbReference type="ARBA" id="ARBA00022729"/>
    </source>
</evidence>
<dbReference type="Proteomes" id="UP001499974">
    <property type="component" value="Unassembled WGS sequence"/>
</dbReference>
<evidence type="ECO:0000313" key="9">
    <source>
        <dbReference type="Proteomes" id="UP001499974"/>
    </source>
</evidence>
<reference evidence="9" key="1">
    <citation type="journal article" date="2019" name="Int. J. Syst. Evol. Microbiol.">
        <title>The Global Catalogue of Microorganisms (GCM) 10K type strain sequencing project: providing services to taxonomists for standard genome sequencing and annotation.</title>
        <authorList>
            <consortium name="The Broad Institute Genomics Platform"/>
            <consortium name="The Broad Institute Genome Sequencing Center for Infectious Disease"/>
            <person name="Wu L."/>
            <person name="Ma J."/>
        </authorList>
    </citation>
    <scope>NUCLEOTIDE SEQUENCE [LARGE SCALE GENOMIC DNA]</scope>
    <source>
        <strain evidence="9">JCM 18531</strain>
    </source>
</reference>
<keyword evidence="4" id="KW-1015">Disulfide bond</keyword>